<dbReference type="Pfam" id="PF10561">
    <property type="entry name" value="C2orf69"/>
    <property type="match status" value="2"/>
</dbReference>
<dbReference type="RefSeq" id="XP_038044724.1">
    <property type="nucleotide sequence ID" value="XM_038188796.1"/>
</dbReference>
<dbReference type="AlphaFoldDB" id="A0A913YYT0"/>
<sequence length="297" mass="34176">MAQRDFLQGLIFMTLENIAGVGKRQNDILFSAVTNGNSSKQQTEPRISGSSFKRHVVFFPGDVQNLHKVMMNHPTNQRWACWSYENTSALLHRRFLNSYVWLIKPSRIHENTFSCYDNFLPSTVFGAPASFEYYDSLLHLRHILLSAIGRVNLHLANIMEVAPISKDIPLTIVAFSKGCVILNQFLYELESVKTNADVKDFLELLSDLYWLDAGHNLNSRVWVTDERILQGLTDSGIKVQVHVTPRQVRDPGRPHIGEEVRKFVDVLKHQGADVKETLHFADEQRSMEQHFRILREF</sequence>
<accession>A0A913YYT0</accession>
<dbReference type="OrthoDB" id="419333at2759"/>
<proteinExistence type="predicted"/>
<keyword evidence="2" id="KW-1185">Reference proteome</keyword>
<dbReference type="PANTHER" id="PTHR31296">
    <property type="entry name" value="UPF0565 PROTEIN C2ORF69"/>
    <property type="match status" value="1"/>
</dbReference>
<dbReference type="EnsemblMetazoa" id="XM_038188795.1">
    <property type="protein sequence ID" value="XP_038044723.1"/>
    <property type="gene ID" value="LOC119719367"/>
</dbReference>
<dbReference type="Proteomes" id="UP000887568">
    <property type="component" value="Unplaced"/>
</dbReference>
<dbReference type="EnsemblMetazoa" id="XM_038188796.1">
    <property type="protein sequence ID" value="XP_038044724.1"/>
    <property type="gene ID" value="LOC119719367"/>
</dbReference>
<evidence type="ECO:0000313" key="2">
    <source>
        <dbReference type="Proteomes" id="UP000887568"/>
    </source>
</evidence>
<dbReference type="PANTHER" id="PTHR31296:SF1">
    <property type="entry name" value="MITOCHONDRIAL PROTEIN C2ORF69"/>
    <property type="match status" value="1"/>
</dbReference>
<dbReference type="OMA" id="QNEFSIM"/>
<dbReference type="InterPro" id="IPR018881">
    <property type="entry name" value="C2orf69_mit"/>
</dbReference>
<dbReference type="GeneID" id="119719367"/>
<evidence type="ECO:0000313" key="1">
    <source>
        <dbReference type="EnsemblMetazoa" id="XP_038044723.1"/>
    </source>
</evidence>
<reference evidence="1" key="1">
    <citation type="submission" date="2022-11" db="UniProtKB">
        <authorList>
            <consortium name="EnsemblMetazoa"/>
        </authorList>
    </citation>
    <scope>IDENTIFICATION</scope>
</reference>
<protein>
    <submittedName>
        <fullName evidence="1">Uncharacterized protein</fullName>
    </submittedName>
</protein>
<name>A0A913YYT0_PATMI</name>
<dbReference type="RefSeq" id="XP_038044723.1">
    <property type="nucleotide sequence ID" value="XM_038188795.1"/>
</dbReference>
<organism evidence="1 2">
    <name type="scientific">Patiria miniata</name>
    <name type="common">Bat star</name>
    <name type="synonym">Asterina miniata</name>
    <dbReference type="NCBI Taxonomy" id="46514"/>
    <lineage>
        <taxon>Eukaryota</taxon>
        <taxon>Metazoa</taxon>
        <taxon>Echinodermata</taxon>
        <taxon>Eleutherozoa</taxon>
        <taxon>Asterozoa</taxon>
        <taxon>Asteroidea</taxon>
        <taxon>Valvatacea</taxon>
        <taxon>Valvatida</taxon>
        <taxon>Asterinidae</taxon>
        <taxon>Patiria</taxon>
    </lineage>
</organism>
<dbReference type="GO" id="GO:0005739">
    <property type="term" value="C:mitochondrion"/>
    <property type="evidence" value="ECO:0007669"/>
    <property type="project" value="TreeGrafter"/>
</dbReference>